<reference evidence="1" key="1">
    <citation type="submission" date="2018-05" db="EMBL/GenBank/DDBJ databases">
        <authorList>
            <person name="Lanie J.A."/>
            <person name="Ng W.-L."/>
            <person name="Kazmierczak K.M."/>
            <person name="Andrzejewski T.M."/>
            <person name="Davidsen T.M."/>
            <person name="Wayne K.J."/>
            <person name="Tettelin H."/>
            <person name="Glass J.I."/>
            <person name="Rusch D."/>
            <person name="Podicherti R."/>
            <person name="Tsui H.-C.T."/>
            <person name="Winkler M.E."/>
        </authorList>
    </citation>
    <scope>NUCLEOTIDE SEQUENCE</scope>
</reference>
<evidence type="ECO:0000313" key="1">
    <source>
        <dbReference type="EMBL" id="SVA90274.1"/>
    </source>
</evidence>
<organism evidence="1">
    <name type="scientific">marine metagenome</name>
    <dbReference type="NCBI Taxonomy" id="408172"/>
    <lineage>
        <taxon>unclassified sequences</taxon>
        <taxon>metagenomes</taxon>
        <taxon>ecological metagenomes</taxon>
    </lineage>
</organism>
<proteinExistence type="predicted"/>
<name>A0A381ZMC8_9ZZZZ</name>
<gene>
    <name evidence="1" type="ORF">METZ01_LOCUS143128</name>
</gene>
<feature type="non-terminal residue" evidence="1">
    <location>
        <position position="23"/>
    </location>
</feature>
<accession>A0A381ZMC8</accession>
<sequence length="23" mass="2679">MATVGRIISSNFFTVRMYSKIEK</sequence>
<dbReference type="AlphaFoldDB" id="A0A381ZMC8"/>
<protein>
    <submittedName>
        <fullName evidence="1">Uncharacterized protein</fullName>
    </submittedName>
</protein>
<dbReference type="EMBL" id="UINC01021847">
    <property type="protein sequence ID" value="SVA90274.1"/>
    <property type="molecule type" value="Genomic_DNA"/>
</dbReference>